<evidence type="ECO:0000313" key="2">
    <source>
        <dbReference type="Proteomes" id="UP000233837"/>
    </source>
</evidence>
<reference evidence="1 2" key="2">
    <citation type="journal article" date="2017" name="Nature">
        <title>The Apostasia genome and the evolution of orchids.</title>
        <authorList>
            <person name="Zhang G.Q."/>
            <person name="Liu K.W."/>
            <person name="Li Z."/>
            <person name="Lohaus R."/>
            <person name="Hsiao Y.Y."/>
            <person name="Niu S.C."/>
            <person name="Wang J.Y."/>
            <person name="Lin Y.C."/>
            <person name="Xu Q."/>
            <person name="Chen L.J."/>
            <person name="Yoshida K."/>
            <person name="Fujiwara S."/>
            <person name="Wang Z.W."/>
            <person name="Zhang Y.Q."/>
            <person name="Mitsuda N."/>
            <person name="Wang M."/>
            <person name="Liu G.H."/>
            <person name="Pecoraro L."/>
            <person name="Huang H.X."/>
            <person name="Xiao X.J."/>
            <person name="Lin M."/>
            <person name="Wu X.Y."/>
            <person name="Wu W.L."/>
            <person name="Chen Y.Y."/>
            <person name="Chang S.B."/>
            <person name="Sakamoto S."/>
            <person name="Ohme-Takagi M."/>
            <person name="Yagi M."/>
            <person name="Zeng S.J."/>
            <person name="Shen C.Y."/>
            <person name="Yeh C.M."/>
            <person name="Luo Y.B."/>
            <person name="Tsai W.C."/>
            <person name="Van de Peer Y."/>
            <person name="Liu Z.J."/>
        </authorList>
    </citation>
    <scope>NUCLEOTIDE SEQUENCE [LARGE SCALE GENOMIC DNA]</scope>
    <source>
        <tissue evidence="1">The whole plant</tissue>
    </source>
</reference>
<protein>
    <submittedName>
        <fullName evidence="1">Uncharacterized protein</fullName>
    </submittedName>
</protein>
<organism evidence="1 2">
    <name type="scientific">Dendrobium catenatum</name>
    <dbReference type="NCBI Taxonomy" id="906689"/>
    <lineage>
        <taxon>Eukaryota</taxon>
        <taxon>Viridiplantae</taxon>
        <taxon>Streptophyta</taxon>
        <taxon>Embryophyta</taxon>
        <taxon>Tracheophyta</taxon>
        <taxon>Spermatophyta</taxon>
        <taxon>Magnoliopsida</taxon>
        <taxon>Liliopsida</taxon>
        <taxon>Asparagales</taxon>
        <taxon>Orchidaceae</taxon>
        <taxon>Epidendroideae</taxon>
        <taxon>Malaxideae</taxon>
        <taxon>Dendrobiinae</taxon>
        <taxon>Dendrobium</taxon>
    </lineage>
</organism>
<accession>A0A2I0WW70</accession>
<reference evidence="1 2" key="1">
    <citation type="journal article" date="2016" name="Sci. Rep.">
        <title>The Dendrobium catenatum Lindl. genome sequence provides insights into polysaccharide synthase, floral development and adaptive evolution.</title>
        <authorList>
            <person name="Zhang G.Q."/>
            <person name="Xu Q."/>
            <person name="Bian C."/>
            <person name="Tsai W.C."/>
            <person name="Yeh C.M."/>
            <person name="Liu K.W."/>
            <person name="Yoshida K."/>
            <person name="Zhang L.S."/>
            <person name="Chang S.B."/>
            <person name="Chen F."/>
            <person name="Shi Y."/>
            <person name="Su Y.Y."/>
            <person name="Zhang Y.Q."/>
            <person name="Chen L.J."/>
            <person name="Yin Y."/>
            <person name="Lin M."/>
            <person name="Huang H."/>
            <person name="Deng H."/>
            <person name="Wang Z.W."/>
            <person name="Zhu S.L."/>
            <person name="Zhao X."/>
            <person name="Deng C."/>
            <person name="Niu S.C."/>
            <person name="Huang J."/>
            <person name="Wang M."/>
            <person name="Liu G.H."/>
            <person name="Yang H.J."/>
            <person name="Xiao X.J."/>
            <person name="Hsiao Y.Y."/>
            <person name="Wu W.L."/>
            <person name="Chen Y.Y."/>
            <person name="Mitsuda N."/>
            <person name="Ohme-Takagi M."/>
            <person name="Luo Y.B."/>
            <person name="Van de Peer Y."/>
            <person name="Liu Z.J."/>
        </authorList>
    </citation>
    <scope>NUCLEOTIDE SEQUENCE [LARGE SCALE GENOMIC DNA]</scope>
    <source>
        <tissue evidence="1">The whole plant</tissue>
    </source>
</reference>
<dbReference type="EMBL" id="KZ502407">
    <property type="protein sequence ID" value="PKU79891.1"/>
    <property type="molecule type" value="Genomic_DNA"/>
</dbReference>
<sequence length="70" mass="8077">MHGGSETSSRICLRRPRPRRHSQLTVLAFFNFNLEIDQAVEDYVERIVFTLVGAIDEQLSSVQWRVVSKS</sequence>
<evidence type="ECO:0000313" key="1">
    <source>
        <dbReference type="EMBL" id="PKU79891.1"/>
    </source>
</evidence>
<dbReference type="AlphaFoldDB" id="A0A2I0WW70"/>
<dbReference type="Proteomes" id="UP000233837">
    <property type="component" value="Unassembled WGS sequence"/>
</dbReference>
<proteinExistence type="predicted"/>
<name>A0A2I0WW70_9ASPA</name>
<gene>
    <name evidence="1" type="ORF">MA16_Dca012079</name>
</gene>
<keyword evidence="2" id="KW-1185">Reference proteome</keyword>